<gene>
    <name evidence="1" type="ORF">TQ35_0007940</name>
</gene>
<organism evidence="1 2">
    <name type="scientific">Candidatus Aramenus sulfurataquae</name>
    <dbReference type="NCBI Taxonomy" id="1326980"/>
    <lineage>
        <taxon>Archaea</taxon>
        <taxon>Thermoproteota</taxon>
        <taxon>Thermoprotei</taxon>
        <taxon>Sulfolobales</taxon>
        <taxon>Sulfolobaceae</taxon>
        <taxon>Candidatus Aramenus</taxon>
    </lineage>
</organism>
<reference evidence="1" key="1">
    <citation type="submission" date="2024-07" db="EMBL/GenBank/DDBJ databases">
        <title>Metagenome and Metagenome-Assembled Genomes of Archaea from a hot spring from the geothermal field of Los Azufres, Mexico.</title>
        <authorList>
            <person name="Marin-Paredes R."/>
            <person name="Martinez-Romero E."/>
            <person name="Servin-Garciduenas L.E."/>
        </authorList>
    </citation>
    <scope>NUCLEOTIDE SEQUENCE</scope>
    <source>
        <strain evidence="1">AZ1-454</strain>
    </source>
</reference>
<evidence type="ECO:0000313" key="2">
    <source>
        <dbReference type="Proteomes" id="UP000053480"/>
    </source>
</evidence>
<accession>A0ACC6TQE1</accession>
<evidence type="ECO:0000313" key="1">
    <source>
        <dbReference type="EMBL" id="MEW9492112.1"/>
    </source>
</evidence>
<dbReference type="EMBL" id="JZWS03000012">
    <property type="protein sequence ID" value="MEW9492112.1"/>
    <property type="molecule type" value="Genomic_DNA"/>
</dbReference>
<proteinExistence type="predicted"/>
<name>A0ACC6TQE1_9CREN</name>
<protein>
    <submittedName>
        <fullName evidence="1">Uncharacterized protein</fullName>
    </submittedName>
</protein>
<dbReference type="Proteomes" id="UP000053480">
    <property type="component" value="Unassembled WGS sequence"/>
</dbReference>
<sequence>MVTKLKVTSALLLALFGLSLVGVMAQGFSHQVSYTIYYSRYDSIYRTFSMSGPIKGPGMTQNHTMQNYTVYMVSSENFSSTDYQGNVIKMEENFTTYVLDQGSLKQVTLNYTVEVKDGMFITVSSSPQLIRVLVYSDGRTQEAWAGFLSTASTVQGYTYINDTGTVILQYANGTSIYNVTVKVSYNSIVKGSETVDLVQMNVANVHTHVKTSVVVTNVPRKYEFYNFLTEINGTNVSSLGKYNVTLARFNGTLLPAIVWNTSAHFETSSLVNFNGRNFGISNSGNVNNFMIAFYGVNGTLVAAVREDNFFSQKEVNNGLSNSFGGMKGVSDIAYSSIMIIKVNGNVAERPLSVGVVNVNGNKVVVVMTDHHNVETTANVSFTHEVFVNTPGVLVKVYVNSTGAFVVVFKNNETGVVKQVKPINVTNTTVSYEGTNYVAQKVEVNATGYVLFNVTPIMKTSHIIVVEVENGNLVALNSSNYFIVNNTVEVFTDPVQTYYVLYSPQSSSTSATTTMYAMIGIIVVIIAVLAVVLMRRK</sequence>
<comment type="caution">
    <text evidence="1">The sequence shown here is derived from an EMBL/GenBank/DDBJ whole genome shotgun (WGS) entry which is preliminary data.</text>
</comment>